<feature type="transmembrane region" description="Helical" evidence="1">
    <location>
        <begin position="54"/>
        <end position="85"/>
    </location>
</feature>
<protein>
    <recommendedName>
        <fullName evidence="4">Secreted peptide</fullName>
    </recommendedName>
</protein>
<dbReference type="EMBL" id="JAHYXK010000009">
    <property type="protein sequence ID" value="MBW7467837.1"/>
    <property type="molecule type" value="Genomic_DNA"/>
</dbReference>
<sequence length="88" mass="9014">MMATLPRGAAFLLPFCSGLAKILSPSPFPVITLSAEGFLVTAEGLAALPTDFDLVAALVALVTFFVLCAASATSNTAAVVCLFMFNQG</sequence>
<evidence type="ECO:0000256" key="1">
    <source>
        <dbReference type="SAM" id="Phobius"/>
    </source>
</evidence>
<organism evidence="2 3">
    <name type="scientific">Pontibacter aydingkolensis</name>
    <dbReference type="NCBI Taxonomy" id="1911536"/>
    <lineage>
        <taxon>Bacteria</taxon>
        <taxon>Pseudomonadati</taxon>
        <taxon>Bacteroidota</taxon>
        <taxon>Cytophagia</taxon>
        <taxon>Cytophagales</taxon>
        <taxon>Hymenobacteraceae</taxon>
        <taxon>Pontibacter</taxon>
    </lineage>
</organism>
<name>A0ABS7CVH9_9BACT</name>
<keyword evidence="1" id="KW-0812">Transmembrane</keyword>
<keyword evidence="3" id="KW-1185">Reference proteome</keyword>
<dbReference type="Proteomes" id="UP000813018">
    <property type="component" value="Unassembled WGS sequence"/>
</dbReference>
<keyword evidence="1" id="KW-0472">Membrane</keyword>
<keyword evidence="1" id="KW-1133">Transmembrane helix</keyword>
<gene>
    <name evidence="2" type="ORF">K0O23_12240</name>
</gene>
<proteinExistence type="predicted"/>
<accession>A0ABS7CVH9</accession>
<evidence type="ECO:0008006" key="4">
    <source>
        <dbReference type="Google" id="ProtNLM"/>
    </source>
</evidence>
<evidence type="ECO:0000313" key="3">
    <source>
        <dbReference type="Proteomes" id="UP000813018"/>
    </source>
</evidence>
<dbReference type="RefSeq" id="WP_354353351.1">
    <property type="nucleotide sequence ID" value="NZ_JBEPLK010000009.1"/>
</dbReference>
<evidence type="ECO:0000313" key="2">
    <source>
        <dbReference type="EMBL" id="MBW7467837.1"/>
    </source>
</evidence>
<reference evidence="2 3" key="1">
    <citation type="journal article" date="2016" name="Int. J. Syst. Evol. Microbiol.">
        <title>Pontibacter aydingkolensis sp. nov., isolated from soil of a salt lake.</title>
        <authorList>
            <person name="Osman G."/>
            <person name="Zhang T."/>
            <person name="Lou K."/>
            <person name="Gao Y."/>
            <person name="Chang W."/>
            <person name="Lin Q."/>
            <person name="Yang H.M."/>
            <person name="Huo X.D."/>
            <person name="Wang N."/>
        </authorList>
    </citation>
    <scope>NUCLEOTIDE SEQUENCE [LARGE SCALE GENOMIC DNA]</scope>
    <source>
        <strain evidence="2 3">KACC 19255</strain>
    </source>
</reference>
<comment type="caution">
    <text evidence="2">The sequence shown here is derived from an EMBL/GenBank/DDBJ whole genome shotgun (WGS) entry which is preliminary data.</text>
</comment>